<name>A0A543ARH4_9ACTN</name>
<evidence type="ECO:0000313" key="2">
    <source>
        <dbReference type="EMBL" id="TQL75182.1"/>
    </source>
</evidence>
<sequence length="52" mass="5411">MYSSQENITNPSPGQVEAPGCSITRHTMNPDAAVSTTTESVRARANHAIPGG</sequence>
<organism evidence="2 3">
    <name type="scientific">Stackebrandtia endophytica</name>
    <dbReference type="NCBI Taxonomy" id="1496996"/>
    <lineage>
        <taxon>Bacteria</taxon>
        <taxon>Bacillati</taxon>
        <taxon>Actinomycetota</taxon>
        <taxon>Actinomycetes</taxon>
        <taxon>Glycomycetales</taxon>
        <taxon>Glycomycetaceae</taxon>
        <taxon>Stackebrandtia</taxon>
    </lineage>
</organism>
<evidence type="ECO:0000256" key="1">
    <source>
        <dbReference type="SAM" id="MobiDB-lite"/>
    </source>
</evidence>
<dbReference type="RefSeq" id="WP_170183122.1">
    <property type="nucleotide sequence ID" value="NZ_JBHTGS010000001.1"/>
</dbReference>
<accession>A0A543ARH4</accession>
<dbReference type="Proteomes" id="UP000317043">
    <property type="component" value="Unassembled WGS sequence"/>
</dbReference>
<feature type="compositionally biased region" description="Polar residues" evidence="1">
    <location>
        <begin position="1"/>
        <end position="13"/>
    </location>
</feature>
<feature type="region of interest" description="Disordered" evidence="1">
    <location>
        <begin position="1"/>
        <end position="52"/>
    </location>
</feature>
<evidence type="ECO:0000313" key="3">
    <source>
        <dbReference type="Proteomes" id="UP000317043"/>
    </source>
</evidence>
<dbReference type="InParanoid" id="A0A543ARH4"/>
<dbReference type="EMBL" id="VFOW01000001">
    <property type="protein sequence ID" value="TQL75182.1"/>
    <property type="molecule type" value="Genomic_DNA"/>
</dbReference>
<comment type="caution">
    <text evidence="2">The sequence shown here is derived from an EMBL/GenBank/DDBJ whole genome shotgun (WGS) entry which is preliminary data.</text>
</comment>
<dbReference type="AlphaFoldDB" id="A0A543ARH4"/>
<protein>
    <submittedName>
        <fullName evidence="2">Uncharacterized protein</fullName>
    </submittedName>
</protein>
<reference evidence="2 3" key="1">
    <citation type="submission" date="2019-06" db="EMBL/GenBank/DDBJ databases">
        <title>Sequencing the genomes of 1000 actinobacteria strains.</title>
        <authorList>
            <person name="Klenk H.-P."/>
        </authorList>
    </citation>
    <scope>NUCLEOTIDE SEQUENCE [LARGE SCALE GENOMIC DNA]</scope>
    <source>
        <strain evidence="2 3">DSM 45928</strain>
    </source>
</reference>
<gene>
    <name evidence="2" type="ORF">FB566_0678</name>
</gene>
<keyword evidence="3" id="KW-1185">Reference proteome</keyword>
<proteinExistence type="predicted"/>